<comment type="caution">
    <text evidence="5">The sequence shown here is derived from an EMBL/GenBank/DDBJ whole genome shotgun (WGS) entry which is preliminary data.</text>
</comment>
<evidence type="ECO:0000256" key="3">
    <source>
        <dbReference type="ARBA" id="ARBA00023242"/>
    </source>
</evidence>
<dbReference type="PANTHER" id="PTHR47424">
    <property type="entry name" value="REGULATORY PROTEIN GAL4"/>
    <property type="match status" value="1"/>
</dbReference>
<reference evidence="5 6" key="1">
    <citation type="submission" date="2024-07" db="EMBL/GenBank/DDBJ databases">
        <title>Section-level genome sequencing and comparative genomics of Aspergillus sections Usti and Cavernicolus.</title>
        <authorList>
            <consortium name="Lawrence Berkeley National Laboratory"/>
            <person name="Nybo J.L."/>
            <person name="Vesth T.C."/>
            <person name="Theobald S."/>
            <person name="Frisvad J.C."/>
            <person name="Larsen T.O."/>
            <person name="Kjaerboelling I."/>
            <person name="Rothschild-Mancinelli K."/>
            <person name="Lyhne E.K."/>
            <person name="Kogle M.E."/>
            <person name="Barry K."/>
            <person name="Clum A."/>
            <person name="Na H."/>
            <person name="Ledsgaard L."/>
            <person name="Lin J."/>
            <person name="Lipzen A."/>
            <person name="Kuo A."/>
            <person name="Riley R."/>
            <person name="Mondo S."/>
            <person name="Labutti K."/>
            <person name="Haridas S."/>
            <person name="Pangalinan J."/>
            <person name="Salamov A.A."/>
            <person name="Simmons B.A."/>
            <person name="Magnuson J.K."/>
            <person name="Chen J."/>
            <person name="Drula E."/>
            <person name="Henrissat B."/>
            <person name="Wiebenga A."/>
            <person name="Lubbers R.J."/>
            <person name="Gomes A.C."/>
            <person name="Makela M.R."/>
            <person name="Stajich J."/>
            <person name="Grigoriev I.V."/>
            <person name="Mortensen U.H."/>
            <person name="De Vries R.P."/>
            <person name="Baker S.E."/>
            <person name="Andersen M.R."/>
        </authorList>
    </citation>
    <scope>NUCLEOTIDE SEQUENCE [LARGE SCALE GENOMIC DNA]</scope>
    <source>
        <strain evidence="5 6">CBS 209.92</strain>
    </source>
</reference>
<keyword evidence="2" id="KW-0804">Transcription</keyword>
<keyword evidence="6" id="KW-1185">Reference proteome</keyword>
<dbReference type="PANTHER" id="PTHR47424:SF5">
    <property type="entry name" value="ZN(II)2CYS6 TRANSCRIPTION FACTOR (EUROFUNG)"/>
    <property type="match status" value="1"/>
</dbReference>
<evidence type="ECO:0000313" key="6">
    <source>
        <dbReference type="Proteomes" id="UP001610563"/>
    </source>
</evidence>
<name>A0ABR4FW35_9EURO</name>
<organism evidence="5 6">
    <name type="scientific">Aspergillus keveii</name>
    <dbReference type="NCBI Taxonomy" id="714993"/>
    <lineage>
        <taxon>Eukaryota</taxon>
        <taxon>Fungi</taxon>
        <taxon>Dikarya</taxon>
        <taxon>Ascomycota</taxon>
        <taxon>Pezizomycotina</taxon>
        <taxon>Eurotiomycetes</taxon>
        <taxon>Eurotiomycetidae</taxon>
        <taxon>Eurotiales</taxon>
        <taxon>Aspergillaceae</taxon>
        <taxon>Aspergillus</taxon>
        <taxon>Aspergillus subgen. Nidulantes</taxon>
    </lineage>
</organism>
<evidence type="ECO:0000313" key="5">
    <source>
        <dbReference type="EMBL" id="KAL2787481.1"/>
    </source>
</evidence>
<dbReference type="SMART" id="SM00906">
    <property type="entry name" value="Fungal_trans"/>
    <property type="match status" value="1"/>
</dbReference>
<keyword evidence="3" id="KW-0539">Nucleus</keyword>
<dbReference type="Pfam" id="PF04082">
    <property type="entry name" value="Fungal_trans"/>
    <property type="match status" value="1"/>
</dbReference>
<dbReference type="EMBL" id="JBFTWV010000095">
    <property type="protein sequence ID" value="KAL2787481.1"/>
    <property type="molecule type" value="Genomic_DNA"/>
</dbReference>
<accession>A0ABR4FW35</accession>
<feature type="domain" description="Xylanolytic transcriptional activator regulatory" evidence="4">
    <location>
        <begin position="170"/>
        <end position="243"/>
    </location>
</feature>
<sequence length="550" mass="60959">MQGQIASIMCQMSGNPCPRPAPAVEPVSVGANSDIPPTERTAPPDPLFLISLDEAVRYIEVYNQTVSQTYPVVDREFVLSHARVVWDPAAQVDEGGLLQSRETAMLRAILAVGIVVDSGHQRREMADLLFQGVKSALDEQLFHSAANTSGVVLFTLASFYFFYLSQELQAWRMIASATRLVLELRLHTKEGWDSLDAPTRDLCTRIFWSVYILDQRLSSANNVPFSLHDSDFERSVPAPVKLPHFHIYRVPTLELTESQASAEYPYFTTMVEYSRLCSKVHTFLAPYTRGNDDRIDSAKSEFLHYQIEQWYDHLPGDLKFNIQEPEGSSTVAYPLRALLYLRRNQLRTLIERPRLHSPMAIMEDLARARAVIETANDTVRALTHINKTSAMYQSQPVALDYFLASAFSVHLHAACHGPPDFAPLCYTQFMKAVELVKSLPRGFVSVRLQTLVKTTGNLVRARGLAQLDARHSPSGEGSSLASELSNLFAATMANGNANQASCRDTTRGVALDGVGETDLAGWLEGGGPVSLDTLPLLGQDELASIFGDLR</sequence>
<dbReference type="Proteomes" id="UP001610563">
    <property type="component" value="Unassembled WGS sequence"/>
</dbReference>
<evidence type="ECO:0000256" key="1">
    <source>
        <dbReference type="ARBA" id="ARBA00023015"/>
    </source>
</evidence>
<proteinExistence type="predicted"/>
<dbReference type="InterPro" id="IPR007219">
    <property type="entry name" value="XnlR_reg_dom"/>
</dbReference>
<dbReference type="InterPro" id="IPR051127">
    <property type="entry name" value="Fungal_SecMet_Regulators"/>
</dbReference>
<protein>
    <recommendedName>
        <fullName evidence="4">Xylanolytic transcriptional activator regulatory domain-containing protein</fullName>
    </recommendedName>
</protein>
<dbReference type="CDD" id="cd12148">
    <property type="entry name" value="fungal_TF_MHR"/>
    <property type="match status" value="1"/>
</dbReference>
<gene>
    <name evidence="5" type="ORF">BJX66DRAFT_341124</name>
</gene>
<evidence type="ECO:0000256" key="2">
    <source>
        <dbReference type="ARBA" id="ARBA00023163"/>
    </source>
</evidence>
<keyword evidence="1" id="KW-0805">Transcription regulation</keyword>
<evidence type="ECO:0000259" key="4">
    <source>
        <dbReference type="SMART" id="SM00906"/>
    </source>
</evidence>